<dbReference type="Proteomes" id="UP001201812">
    <property type="component" value="Unassembled WGS sequence"/>
</dbReference>
<gene>
    <name evidence="1" type="ORF">DdX_20613</name>
</gene>
<comment type="caution">
    <text evidence="1">The sequence shown here is derived from an EMBL/GenBank/DDBJ whole genome shotgun (WGS) entry which is preliminary data.</text>
</comment>
<reference evidence="1" key="1">
    <citation type="submission" date="2022-01" db="EMBL/GenBank/DDBJ databases">
        <title>Genome Sequence Resource for Two Populations of Ditylenchus destructor, the Migratory Endoparasitic Phytonematode.</title>
        <authorList>
            <person name="Zhang H."/>
            <person name="Lin R."/>
            <person name="Xie B."/>
        </authorList>
    </citation>
    <scope>NUCLEOTIDE SEQUENCE</scope>
    <source>
        <strain evidence="1">BazhouSP</strain>
    </source>
</reference>
<organism evidence="1 2">
    <name type="scientific">Ditylenchus destructor</name>
    <dbReference type="NCBI Taxonomy" id="166010"/>
    <lineage>
        <taxon>Eukaryota</taxon>
        <taxon>Metazoa</taxon>
        <taxon>Ecdysozoa</taxon>
        <taxon>Nematoda</taxon>
        <taxon>Chromadorea</taxon>
        <taxon>Rhabditida</taxon>
        <taxon>Tylenchina</taxon>
        <taxon>Tylenchomorpha</taxon>
        <taxon>Sphaerularioidea</taxon>
        <taxon>Anguinidae</taxon>
        <taxon>Anguininae</taxon>
        <taxon>Ditylenchus</taxon>
    </lineage>
</organism>
<dbReference type="EMBL" id="JAKKPZ010000617">
    <property type="protein sequence ID" value="KAI1693524.1"/>
    <property type="molecule type" value="Genomic_DNA"/>
</dbReference>
<proteinExistence type="predicted"/>
<name>A0AAD4MHS1_9BILA</name>
<accession>A0AAD4MHS1</accession>
<evidence type="ECO:0000313" key="2">
    <source>
        <dbReference type="Proteomes" id="UP001201812"/>
    </source>
</evidence>
<keyword evidence="2" id="KW-1185">Reference proteome</keyword>
<evidence type="ECO:0000313" key="1">
    <source>
        <dbReference type="EMBL" id="KAI1693524.1"/>
    </source>
</evidence>
<sequence>MKLLIRPHACGSLYRENPERNVIKEQQVITVLDAANFDTDDRLIDAVNLLGLVMQGFAKGLHEQNEVERNIG</sequence>
<dbReference type="AlphaFoldDB" id="A0AAD4MHS1"/>
<protein>
    <submittedName>
        <fullName evidence="1">Uncharacterized protein</fullName>
    </submittedName>
</protein>